<dbReference type="OrthoDB" id="2708876at2"/>
<gene>
    <name evidence="1" type="ORF">SAMN05421807_10437</name>
</gene>
<dbReference type="AlphaFoldDB" id="A0A1M5QAD4"/>
<name>A0A1M5QAD4_9BACI</name>
<dbReference type="EMBL" id="FQXD01000004">
    <property type="protein sequence ID" value="SHH10846.1"/>
    <property type="molecule type" value="Genomic_DNA"/>
</dbReference>
<accession>A0A1M5QAD4</accession>
<evidence type="ECO:0000313" key="2">
    <source>
        <dbReference type="Proteomes" id="UP000184079"/>
    </source>
</evidence>
<dbReference type="Proteomes" id="UP000184079">
    <property type="component" value="Unassembled WGS sequence"/>
</dbReference>
<reference evidence="2" key="1">
    <citation type="submission" date="2016-11" db="EMBL/GenBank/DDBJ databases">
        <authorList>
            <person name="Varghese N."/>
            <person name="Submissions S."/>
        </authorList>
    </citation>
    <scope>NUCLEOTIDE SEQUENCE [LARGE SCALE GENOMIC DNA]</scope>
    <source>
        <strain evidence="2">CGMCC 1.6496</strain>
    </source>
</reference>
<proteinExistence type="predicted"/>
<organism evidence="1 2">
    <name type="scientific">Virgibacillus chiguensis</name>
    <dbReference type="NCBI Taxonomy" id="411959"/>
    <lineage>
        <taxon>Bacteria</taxon>
        <taxon>Bacillati</taxon>
        <taxon>Bacillota</taxon>
        <taxon>Bacilli</taxon>
        <taxon>Bacillales</taxon>
        <taxon>Bacillaceae</taxon>
        <taxon>Virgibacillus</taxon>
    </lineage>
</organism>
<keyword evidence="2" id="KW-1185">Reference proteome</keyword>
<protein>
    <submittedName>
        <fullName evidence="1">Uncharacterized protein</fullName>
    </submittedName>
</protein>
<sequence>MSCSSRHHDFDRKEDFRRLEVILKDILFQLQKQQQKQYQNQDQVQYQDQYQDQYQGQAQSDRTKFENIGNPNVIVKNEANALSIAAIVILLSFLNDYKDNVVIDKDATREIVNMLKELDNSSE</sequence>
<evidence type="ECO:0000313" key="1">
    <source>
        <dbReference type="EMBL" id="SHH10846.1"/>
    </source>
</evidence>
<dbReference type="RefSeq" id="WP_073006292.1">
    <property type="nucleotide sequence ID" value="NZ_FQXD01000004.1"/>
</dbReference>